<evidence type="ECO:0000313" key="2">
    <source>
        <dbReference type="EMBL" id="TKR59273.1"/>
    </source>
</evidence>
<reference evidence="2 3" key="1">
    <citation type="journal article" date="2015" name="Genome Biol.">
        <title>Comparative genomics of Steinernema reveals deeply conserved gene regulatory networks.</title>
        <authorList>
            <person name="Dillman A.R."/>
            <person name="Macchietto M."/>
            <person name="Porter C.F."/>
            <person name="Rogers A."/>
            <person name="Williams B."/>
            <person name="Antoshechkin I."/>
            <person name="Lee M.M."/>
            <person name="Goodwin Z."/>
            <person name="Lu X."/>
            <person name="Lewis E.E."/>
            <person name="Goodrich-Blair H."/>
            <person name="Stock S.P."/>
            <person name="Adams B.J."/>
            <person name="Sternberg P.W."/>
            <person name="Mortazavi A."/>
        </authorList>
    </citation>
    <scope>NUCLEOTIDE SEQUENCE [LARGE SCALE GENOMIC DNA]</scope>
    <source>
        <strain evidence="2 3">ALL</strain>
    </source>
</reference>
<sequence length="66" mass="6899">MMSAFGVLTVCVALVGTSDTKNPSIQGGSGISPGGVVLVQPPVNLTFMESPLENCLSFNHRFKADM</sequence>
<evidence type="ECO:0000256" key="1">
    <source>
        <dbReference type="SAM" id="SignalP"/>
    </source>
</evidence>
<proteinExistence type="predicted"/>
<accession>A0A4U5LT88</accession>
<evidence type="ECO:0000313" key="3">
    <source>
        <dbReference type="Proteomes" id="UP000298663"/>
    </source>
</evidence>
<protein>
    <submittedName>
        <fullName evidence="2">Uncharacterized protein</fullName>
    </submittedName>
</protein>
<dbReference type="AlphaFoldDB" id="A0A4U5LT88"/>
<keyword evidence="3" id="KW-1185">Reference proteome</keyword>
<comment type="caution">
    <text evidence="2">The sequence shown here is derived from an EMBL/GenBank/DDBJ whole genome shotgun (WGS) entry which is preliminary data.</text>
</comment>
<dbReference type="EMBL" id="AZBU02000012">
    <property type="protein sequence ID" value="TKR59273.1"/>
    <property type="molecule type" value="Genomic_DNA"/>
</dbReference>
<feature type="chain" id="PRO_5020282296" evidence="1">
    <location>
        <begin position="21"/>
        <end position="66"/>
    </location>
</feature>
<organism evidence="2 3">
    <name type="scientific">Steinernema carpocapsae</name>
    <name type="common">Entomopathogenic nematode</name>
    <dbReference type="NCBI Taxonomy" id="34508"/>
    <lineage>
        <taxon>Eukaryota</taxon>
        <taxon>Metazoa</taxon>
        <taxon>Ecdysozoa</taxon>
        <taxon>Nematoda</taxon>
        <taxon>Chromadorea</taxon>
        <taxon>Rhabditida</taxon>
        <taxon>Tylenchina</taxon>
        <taxon>Panagrolaimomorpha</taxon>
        <taxon>Strongyloidoidea</taxon>
        <taxon>Steinernematidae</taxon>
        <taxon>Steinernema</taxon>
    </lineage>
</organism>
<dbReference type="Proteomes" id="UP000298663">
    <property type="component" value="Unassembled WGS sequence"/>
</dbReference>
<keyword evidence="1" id="KW-0732">Signal</keyword>
<feature type="signal peptide" evidence="1">
    <location>
        <begin position="1"/>
        <end position="20"/>
    </location>
</feature>
<reference evidence="2 3" key="2">
    <citation type="journal article" date="2019" name="G3 (Bethesda)">
        <title>Hybrid Assembly of the Genome of the Entomopathogenic Nematode Steinernema carpocapsae Identifies the X-Chromosome.</title>
        <authorList>
            <person name="Serra L."/>
            <person name="Macchietto M."/>
            <person name="Macias-Munoz A."/>
            <person name="McGill C.J."/>
            <person name="Rodriguez I.M."/>
            <person name="Rodriguez B."/>
            <person name="Murad R."/>
            <person name="Mortazavi A."/>
        </authorList>
    </citation>
    <scope>NUCLEOTIDE SEQUENCE [LARGE SCALE GENOMIC DNA]</scope>
    <source>
        <strain evidence="2 3">ALL</strain>
    </source>
</reference>
<gene>
    <name evidence="2" type="ORF">L596_028970</name>
</gene>
<name>A0A4U5LT88_STECR</name>